<reference evidence="1" key="1">
    <citation type="journal article" date="2021" name="bioRxiv">
        <title>Whole Genome Assembly and Annotation of Northern Wild Rice, Zizania palustris L., Supports a Whole Genome Duplication in the Zizania Genus.</title>
        <authorList>
            <person name="Haas M."/>
            <person name="Kono T."/>
            <person name="Macchietto M."/>
            <person name="Millas R."/>
            <person name="McGilp L."/>
            <person name="Shao M."/>
            <person name="Duquette J."/>
            <person name="Hirsch C.N."/>
            <person name="Kimball J."/>
        </authorList>
    </citation>
    <scope>NUCLEOTIDE SEQUENCE</scope>
    <source>
        <tissue evidence="1">Fresh leaf tissue</tissue>
    </source>
</reference>
<protein>
    <recommendedName>
        <fullName evidence="3">DUF834 domain-containing protein</fullName>
    </recommendedName>
</protein>
<dbReference type="Proteomes" id="UP000729402">
    <property type="component" value="Unassembled WGS sequence"/>
</dbReference>
<proteinExistence type="predicted"/>
<name>A0A8J5RQZ2_ZIZPA</name>
<evidence type="ECO:0008006" key="3">
    <source>
        <dbReference type="Google" id="ProtNLM"/>
    </source>
</evidence>
<gene>
    <name evidence="1" type="ORF">GUJ93_ZPchr0001g31452</name>
</gene>
<evidence type="ECO:0000313" key="1">
    <source>
        <dbReference type="EMBL" id="KAG8052462.1"/>
    </source>
</evidence>
<dbReference type="AlphaFoldDB" id="A0A8J5RQZ2"/>
<reference evidence="1" key="2">
    <citation type="submission" date="2021-02" db="EMBL/GenBank/DDBJ databases">
        <authorList>
            <person name="Kimball J.A."/>
            <person name="Haas M.W."/>
            <person name="Macchietto M."/>
            <person name="Kono T."/>
            <person name="Duquette J."/>
            <person name="Shao M."/>
        </authorList>
    </citation>
    <scope>NUCLEOTIDE SEQUENCE</scope>
    <source>
        <tissue evidence="1">Fresh leaf tissue</tissue>
    </source>
</reference>
<evidence type="ECO:0000313" key="2">
    <source>
        <dbReference type="Proteomes" id="UP000729402"/>
    </source>
</evidence>
<accession>A0A8J5RQZ2</accession>
<organism evidence="1 2">
    <name type="scientific">Zizania palustris</name>
    <name type="common">Northern wild rice</name>
    <dbReference type="NCBI Taxonomy" id="103762"/>
    <lineage>
        <taxon>Eukaryota</taxon>
        <taxon>Viridiplantae</taxon>
        <taxon>Streptophyta</taxon>
        <taxon>Embryophyta</taxon>
        <taxon>Tracheophyta</taxon>
        <taxon>Spermatophyta</taxon>
        <taxon>Magnoliopsida</taxon>
        <taxon>Liliopsida</taxon>
        <taxon>Poales</taxon>
        <taxon>Poaceae</taxon>
        <taxon>BOP clade</taxon>
        <taxon>Oryzoideae</taxon>
        <taxon>Oryzeae</taxon>
        <taxon>Zizaniinae</taxon>
        <taxon>Zizania</taxon>
    </lineage>
</organism>
<sequence length="89" mass="9011">MDRDGAVDQEGATAVLMTGGDSGGTKLGGEAIVVNQERTVDQEGAAAVLMIGGDSGGTKLGGEATMANQERAAAVLNREQKGWLCVIFS</sequence>
<comment type="caution">
    <text evidence="1">The sequence shown here is derived from an EMBL/GenBank/DDBJ whole genome shotgun (WGS) entry which is preliminary data.</text>
</comment>
<dbReference type="EMBL" id="JAAALK010000288">
    <property type="protein sequence ID" value="KAG8052462.1"/>
    <property type="molecule type" value="Genomic_DNA"/>
</dbReference>
<keyword evidence="2" id="KW-1185">Reference proteome</keyword>